<gene>
    <name evidence="1" type="ORF">B296_00019932</name>
</gene>
<evidence type="ECO:0000313" key="2">
    <source>
        <dbReference type="Proteomes" id="UP000287651"/>
    </source>
</evidence>
<reference evidence="1 2" key="1">
    <citation type="journal article" date="2014" name="Agronomy (Basel)">
        <title>A Draft Genome Sequence for Ensete ventricosum, the Drought-Tolerant Tree Against Hunger.</title>
        <authorList>
            <person name="Harrison J."/>
            <person name="Moore K.A."/>
            <person name="Paszkiewicz K."/>
            <person name="Jones T."/>
            <person name="Grant M."/>
            <person name="Ambacheew D."/>
            <person name="Muzemil S."/>
            <person name="Studholme D.J."/>
        </authorList>
    </citation>
    <scope>NUCLEOTIDE SEQUENCE [LARGE SCALE GENOMIC DNA]</scope>
</reference>
<dbReference type="AlphaFoldDB" id="A0A426ZBE8"/>
<protein>
    <submittedName>
        <fullName evidence="1">Uncharacterized protein</fullName>
    </submittedName>
</protein>
<evidence type="ECO:0000313" key="1">
    <source>
        <dbReference type="EMBL" id="RRT61305.1"/>
    </source>
</evidence>
<sequence>MDAKSLSALEVMKSCHDFDSIVTEGSLAVVRVCYSISEDYALHASLPRQRPYSPSLLGFSVSVDTLKAGLLFPLHPIIEECLKWRRISPSQVVSNLWHYLIAFLGECQRACIISSRDLFMACFHLCKSQSDYYLIARIGFRVSGTPSNNKGWKTRYLFVSGPKWGFRLEWSAHSINNVSPYLFEESILVGRLKRNLSSSQTIRDMTELWLVKVGLSSFPRSMHFVPLFCCSSYRISKTIVRKDDDGAGPEAIAMTEQRATKLLIMNEKLKADLDEASLWLDASNKELNDTLSLLTDAQR</sequence>
<name>A0A426ZBE8_ENSVE</name>
<comment type="caution">
    <text evidence="1">The sequence shown here is derived from an EMBL/GenBank/DDBJ whole genome shotgun (WGS) entry which is preliminary data.</text>
</comment>
<proteinExistence type="predicted"/>
<organism evidence="1 2">
    <name type="scientific">Ensete ventricosum</name>
    <name type="common">Abyssinian banana</name>
    <name type="synonym">Musa ensete</name>
    <dbReference type="NCBI Taxonomy" id="4639"/>
    <lineage>
        <taxon>Eukaryota</taxon>
        <taxon>Viridiplantae</taxon>
        <taxon>Streptophyta</taxon>
        <taxon>Embryophyta</taxon>
        <taxon>Tracheophyta</taxon>
        <taxon>Spermatophyta</taxon>
        <taxon>Magnoliopsida</taxon>
        <taxon>Liliopsida</taxon>
        <taxon>Zingiberales</taxon>
        <taxon>Musaceae</taxon>
        <taxon>Ensete</taxon>
    </lineage>
</organism>
<accession>A0A426ZBE8</accession>
<dbReference type="EMBL" id="AMZH03007446">
    <property type="protein sequence ID" value="RRT61305.1"/>
    <property type="molecule type" value="Genomic_DNA"/>
</dbReference>
<dbReference type="Proteomes" id="UP000287651">
    <property type="component" value="Unassembled WGS sequence"/>
</dbReference>